<evidence type="ECO:0000313" key="7">
    <source>
        <dbReference type="EMBL" id="MDQ0364841.1"/>
    </source>
</evidence>
<dbReference type="InterPro" id="IPR029787">
    <property type="entry name" value="Nucleotide_cyclase"/>
</dbReference>
<dbReference type="SMART" id="SM01079">
    <property type="entry name" value="CHASE"/>
    <property type="match status" value="1"/>
</dbReference>
<feature type="domain" description="GGDEF" evidence="6">
    <location>
        <begin position="396"/>
        <end position="526"/>
    </location>
</feature>
<keyword evidence="2" id="KW-0812">Transmembrane</keyword>
<protein>
    <submittedName>
        <fullName evidence="7">Diguanylate cyclase (GGDEF)-like protein</fullName>
    </submittedName>
</protein>
<organism evidence="7 8">
    <name type="scientific">Catenuloplanes indicus</name>
    <dbReference type="NCBI Taxonomy" id="137267"/>
    <lineage>
        <taxon>Bacteria</taxon>
        <taxon>Bacillati</taxon>
        <taxon>Actinomycetota</taxon>
        <taxon>Actinomycetes</taxon>
        <taxon>Micromonosporales</taxon>
        <taxon>Micromonosporaceae</taxon>
        <taxon>Catenuloplanes</taxon>
    </lineage>
</organism>
<dbReference type="SMART" id="SM00267">
    <property type="entry name" value="GGDEF"/>
    <property type="match status" value="1"/>
</dbReference>
<evidence type="ECO:0000313" key="8">
    <source>
        <dbReference type="Proteomes" id="UP001240236"/>
    </source>
</evidence>
<comment type="subcellular location">
    <subcellularLocation>
        <location evidence="1">Membrane</location>
    </subcellularLocation>
</comment>
<dbReference type="PANTHER" id="PTHR46663">
    <property type="entry name" value="DIGUANYLATE CYCLASE DGCT-RELATED"/>
    <property type="match status" value="1"/>
</dbReference>
<proteinExistence type="predicted"/>
<dbReference type="FunFam" id="3.30.70.270:FF:000001">
    <property type="entry name" value="Diguanylate cyclase domain protein"/>
    <property type="match status" value="1"/>
</dbReference>
<dbReference type="CDD" id="cd01949">
    <property type="entry name" value="GGDEF"/>
    <property type="match status" value="1"/>
</dbReference>
<evidence type="ECO:0000259" key="6">
    <source>
        <dbReference type="PROSITE" id="PS50887"/>
    </source>
</evidence>
<dbReference type="AlphaFoldDB" id="A0AAE3VW54"/>
<dbReference type="SUPFAM" id="SSF55073">
    <property type="entry name" value="Nucleotide cyclase"/>
    <property type="match status" value="1"/>
</dbReference>
<dbReference type="PANTHER" id="PTHR46663:SF2">
    <property type="entry name" value="GGDEF DOMAIN-CONTAINING PROTEIN"/>
    <property type="match status" value="1"/>
</dbReference>
<dbReference type="InterPro" id="IPR052163">
    <property type="entry name" value="DGC-Regulatory_Protein"/>
</dbReference>
<evidence type="ECO:0000256" key="1">
    <source>
        <dbReference type="ARBA" id="ARBA00004370"/>
    </source>
</evidence>
<keyword evidence="3" id="KW-1133">Transmembrane helix</keyword>
<evidence type="ECO:0000256" key="5">
    <source>
        <dbReference type="SAM" id="SignalP"/>
    </source>
</evidence>
<dbReference type="InterPro" id="IPR043128">
    <property type="entry name" value="Rev_trsase/Diguanyl_cyclase"/>
</dbReference>
<keyword evidence="4" id="KW-0472">Membrane</keyword>
<dbReference type="RefSeq" id="WP_307236627.1">
    <property type="nucleotide sequence ID" value="NZ_JAUSUZ010000001.1"/>
</dbReference>
<dbReference type="Gene3D" id="3.30.70.270">
    <property type="match status" value="1"/>
</dbReference>
<dbReference type="PROSITE" id="PS50887">
    <property type="entry name" value="GGDEF"/>
    <property type="match status" value="1"/>
</dbReference>
<dbReference type="InterPro" id="IPR042240">
    <property type="entry name" value="CHASE_sf"/>
</dbReference>
<dbReference type="GO" id="GO:0007165">
    <property type="term" value="P:signal transduction"/>
    <property type="evidence" value="ECO:0007669"/>
    <property type="project" value="UniProtKB-ARBA"/>
</dbReference>
<dbReference type="Pfam" id="PF00990">
    <property type="entry name" value="GGDEF"/>
    <property type="match status" value="1"/>
</dbReference>
<dbReference type="Pfam" id="PF03924">
    <property type="entry name" value="CHASE"/>
    <property type="match status" value="1"/>
</dbReference>
<comment type="caution">
    <text evidence="7">The sequence shown here is derived from an EMBL/GenBank/DDBJ whole genome shotgun (WGS) entry which is preliminary data.</text>
</comment>
<feature type="signal peptide" evidence="5">
    <location>
        <begin position="1"/>
        <end position="28"/>
    </location>
</feature>
<dbReference type="InterPro" id="IPR006189">
    <property type="entry name" value="CHASE_dom"/>
</dbReference>
<dbReference type="EMBL" id="JAUSUZ010000001">
    <property type="protein sequence ID" value="MDQ0364841.1"/>
    <property type="molecule type" value="Genomic_DNA"/>
</dbReference>
<dbReference type="Proteomes" id="UP001240236">
    <property type="component" value="Unassembled WGS sequence"/>
</dbReference>
<name>A0AAE3VW54_9ACTN</name>
<dbReference type="GO" id="GO:0016020">
    <property type="term" value="C:membrane"/>
    <property type="evidence" value="ECO:0007669"/>
    <property type="project" value="UniProtKB-SubCell"/>
</dbReference>
<reference evidence="7 8" key="1">
    <citation type="submission" date="2023-07" db="EMBL/GenBank/DDBJ databases">
        <title>Sequencing the genomes of 1000 actinobacteria strains.</title>
        <authorList>
            <person name="Klenk H.-P."/>
        </authorList>
    </citation>
    <scope>NUCLEOTIDE SEQUENCE [LARGE SCALE GENOMIC DNA]</scope>
    <source>
        <strain evidence="7 8">DSM 44709</strain>
    </source>
</reference>
<dbReference type="InterPro" id="IPR000160">
    <property type="entry name" value="GGDEF_dom"/>
</dbReference>
<dbReference type="NCBIfam" id="TIGR00254">
    <property type="entry name" value="GGDEF"/>
    <property type="match status" value="1"/>
</dbReference>
<evidence type="ECO:0000256" key="2">
    <source>
        <dbReference type="ARBA" id="ARBA00022692"/>
    </source>
</evidence>
<feature type="chain" id="PRO_5042045676" evidence="5">
    <location>
        <begin position="29"/>
        <end position="526"/>
    </location>
</feature>
<gene>
    <name evidence="7" type="ORF">J2S42_001510</name>
</gene>
<sequence>MGTSRRRWTSVLLVALVLSGGLSMTAAAHSVVRAGDARYTAAAMDSSAGDVTAAVAHAATDYGSVLSDLAYSLASQTDLYRNDFLRITAGLTNVRLHGATRIGYVVPATSAQIPDVQRRWRGYGADGLTPRPAAGTDVHSFVIYDKVFDGHPNQQGVDLAGNPAAAEVLRHARNRRALAISPAFQPALDNETATGSRRTFVMLAAPVFSFADSADAFRGWAVMMLRTQDFLAQTLLDRGANAVQARVVDPAAGLELASVAPGRRATGTALDRRHELTVGGRRWQISMTPTTRLVSDASGGLSGLTLASGAALTVMLAAMTGILAGSRGRALDQVDRATTALRLDIARRQQIEAQLREREQELQHLAFHDPLTGLANRLLFYDRLTHALHTHAREGRTFAVLFIDLDGFKEINDRHGHQAGDTVLRTVADRLREGLRVADTVARFGGDEYAIILESLTGADDARVAAERVIAEVQAPIALKDGTAVGVSASVGIAVNQPGASADDIIRDADTAMYTAKTAGKNRFAF</sequence>
<accession>A0AAE3VW54</accession>
<evidence type="ECO:0000256" key="3">
    <source>
        <dbReference type="ARBA" id="ARBA00022989"/>
    </source>
</evidence>
<dbReference type="Gene3D" id="3.30.450.350">
    <property type="entry name" value="CHASE domain"/>
    <property type="match status" value="1"/>
</dbReference>
<evidence type="ECO:0000256" key="4">
    <source>
        <dbReference type="ARBA" id="ARBA00023136"/>
    </source>
</evidence>
<keyword evidence="5" id="KW-0732">Signal</keyword>
<keyword evidence="8" id="KW-1185">Reference proteome</keyword>
<dbReference type="GO" id="GO:0003824">
    <property type="term" value="F:catalytic activity"/>
    <property type="evidence" value="ECO:0007669"/>
    <property type="project" value="UniProtKB-ARBA"/>
</dbReference>